<protein>
    <submittedName>
        <fullName evidence="1">Uncharacterized protein</fullName>
    </submittedName>
</protein>
<gene>
    <name evidence="1" type="ORF">P5X88_25010</name>
</gene>
<feature type="non-terminal residue" evidence="1">
    <location>
        <position position="1"/>
    </location>
</feature>
<evidence type="ECO:0000313" key="2">
    <source>
        <dbReference type="Proteomes" id="UP001159179"/>
    </source>
</evidence>
<name>A0AAW6T5A0_9BACI</name>
<organism evidence="1 2">
    <name type="scientific">Heyndrickxia oleronia</name>
    <dbReference type="NCBI Taxonomy" id="38875"/>
    <lineage>
        <taxon>Bacteria</taxon>
        <taxon>Bacillati</taxon>
        <taxon>Bacillota</taxon>
        <taxon>Bacilli</taxon>
        <taxon>Bacillales</taxon>
        <taxon>Bacillaceae</taxon>
        <taxon>Heyndrickxia</taxon>
    </lineage>
</organism>
<dbReference type="AlphaFoldDB" id="A0AAW6T5A0"/>
<dbReference type="EMBL" id="JAROYP010000026">
    <property type="protein sequence ID" value="MDH5164197.1"/>
    <property type="molecule type" value="Genomic_DNA"/>
</dbReference>
<reference evidence="1" key="1">
    <citation type="submission" date="2023-03" db="EMBL/GenBank/DDBJ databases">
        <title>Bacterial isolates from washroom surfaces on a university campus.</title>
        <authorList>
            <person name="Holman D.B."/>
            <person name="Gzyl K.E."/>
            <person name="Taheri A.E."/>
        </authorList>
    </citation>
    <scope>NUCLEOTIDE SEQUENCE</scope>
    <source>
        <strain evidence="1">RD03</strain>
    </source>
</reference>
<evidence type="ECO:0000313" key="1">
    <source>
        <dbReference type="EMBL" id="MDH5164197.1"/>
    </source>
</evidence>
<dbReference type="Proteomes" id="UP001159179">
    <property type="component" value="Unassembled WGS sequence"/>
</dbReference>
<proteinExistence type="predicted"/>
<sequence>TRKLSFLAPMVVGGSPPARVGRCQAIVSTELVLCAFYIVDRHKFFWNSIQLSMLKRYSLMNIKNCAYNTVCKVTINCMEVEKTHVYK</sequence>
<accession>A0AAW6T5A0</accession>
<comment type="caution">
    <text evidence="1">The sequence shown here is derived from an EMBL/GenBank/DDBJ whole genome shotgun (WGS) entry which is preliminary data.</text>
</comment>